<dbReference type="AlphaFoldDB" id="A0A6G1IMV5"/>
<evidence type="ECO:0000256" key="1">
    <source>
        <dbReference type="SAM" id="MobiDB-lite"/>
    </source>
</evidence>
<dbReference type="EMBL" id="MU005604">
    <property type="protein sequence ID" value="KAF2679281.1"/>
    <property type="molecule type" value="Genomic_DNA"/>
</dbReference>
<protein>
    <submittedName>
        <fullName evidence="2">Uncharacterized protein</fullName>
    </submittedName>
</protein>
<organism evidence="2 3">
    <name type="scientific">Lentithecium fluviatile CBS 122367</name>
    <dbReference type="NCBI Taxonomy" id="1168545"/>
    <lineage>
        <taxon>Eukaryota</taxon>
        <taxon>Fungi</taxon>
        <taxon>Dikarya</taxon>
        <taxon>Ascomycota</taxon>
        <taxon>Pezizomycotina</taxon>
        <taxon>Dothideomycetes</taxon>
        <taxon>Pleosporomycetidae</taxon>
        <taxon>Pleosporales</taxon>
        <taxon>Massarineae</taxon>
        <taxon>Lentitheciaceae</taxon>
        <taxon>Lentithecium</taxon>
    </lineage>
</organism>
<accession>A0A6G1IMV5</accession>
<name>A0A6G1IMV5_9PLEO</name>
<gene>
    <name evidence="2" type="ORF">K458DRAFT_117486</name>
</gene>
<keyword evidence="3" id="KW-1185">Reference proteome</keyword>
<proteinExistence type="predicted"/>
<feature type="region of interest" description="Disordered" evidence="1">
    <location>
        <begin position="22"/>
        <end position="45"/>
    </location>
</feature>
<reference evidence="2" key="1">
    <citation type="journal article" date="2020" name="Stud. Mycol.">
        <title>101 Dothideomycetes genomes: a test case for predicting lifestyles and emergence of pathogens.</title>
        <authorList>
            <person name="Haridas S."/>
            <person name="Albert R."/>
            <person name="Binder M."/>
            <person name="Bloem J."/>
            <person name="Labutti K."/>
            <person name="Salamov A."/>
            <person name="Andreopoulos B."/>
            <person name="Baker S."/>
            <person name="Barry K."/>
            <person name="Bills G."/>
            <person name="Bluhm B."/>
            <person name="Cannon C."/>
            <person name="Castanera R."/>
            <person name="Culley D."/>
            <person name="Daum C."/>
            <person name="Ezra D."/>
            <person name="Gonzalez J."/>
            <person name="Henrissat B."/>
            <person name="Kuo A."/>
            <person name="Liang C."/>
            <person name="Lipzen A."/>
            <person name="Lutzoni F."/>
            <person name="Magnuson J."/>
            <person name="Mondo S."/>
            <person name="Nolan M."/>
            <person name="Ohm R."/>
            <person name="Pangilinan J."/>
            <person name="Park H.-J."/>
            <person name="Ramirez L."/>
            <person name="Alfaro M."/>
            <person name="Sun H."/>
            <person name="Tritt A."/>
            <person name="Yoshinaga Y."/>
            <person name="Zwiers L.-H."/>
            <person name="Turgeon B."/>
            <person name="Goodwin S."/>
            <person name="Spatafora J."/>
            <person name="Crous P."/>
            <person name="Grigoriev I."/>
        </authorList>
    </citation>
    <scope>NUCLEOTIDE SEQUENCE</scope>
    <source>
        <strain evidence="2">CBS 122367</strain>
    </source>
</reference>
<sequence length="274" mass="30662">MDYYRCPNAKLTKEIQRRGFQPYGDQDQLSEGLQKDDSLRGSEATTVETVPAQFVPSRVNLMRTVEFGKTAHANILVGERIVHWTMNTFFPTLQLFFESGRSCTIEGGQLSNAAVGLDPQLRFRLTDITHEEDGRLIKTTLPEKLVGPSPSIAILEATIACRTSVAVKQTSPEYGQVLSPTQPRADILQEKHMVVGLRLEGMKRMGYLWAREATDTPSSGQKTWGDMRVTGLRDDIPVPFFGFPQKKTKFGGEMAVVEKRSMIRGRQANGILER</sequence>
<evidence type="ECO:0000313" key="2">
    <source>
        <dbReference type="EMBL" id="KAF2679281.1"/>
    </source>
</evidence>
<dbReference type="OrthoDB" id="5356769at2759"/>
<dbReference type="Proteomes" id="UP000799291">
    <property type="component" value="Unassembled WGS sequence"/>
</dbReference>
<evidence type="ECO:0000313" key="3">
    <source>
        <dbReference type="Proteomes" id="UP000799291"/>
    </source>
</evidence>